<organism evidence="2 3">
    <name type="scientific">Frigoriflavimonas asaccharolytica</name>
    <dbReference type="NCBI Taxonomy" id="2735899"/>
    <lineage>
        <taxon>Bacteria</taxon>
        <taxon>Pseudomonadati</taxon>
        <taxon>Bacteroidota</taxon>
        <taxon>Flavobacteriia</taxon>
        <taxon>Flavobacteriales</taxon>
        <taxon>Weeksellaceae</taxon>
        <taxon>Frigoriflavimonas</taxon>
    </lineage>
</organism>
<dbReference type="EMBL" id="JABSNO010000007">
    <property type="protein sequence ID" value="NRS92236.1"/>
    <property type="molecule type" value="Genomic_DNA"/>
</dbReference>
<evidence type="ECO:0000256" key="1">
    <source>
        <dbReference type="SAM" id="SignalP"/>
    </source>
</evidence>
<keyword evidence="3" id="KW-1185">Reference proteome</keyword>
<dbReference type="RefSeq" id="WP_173778847.1">
    <property type="nucleotide sequence ID" value="NZ_JABSNO010000007.1"/>
</dbReference>
<dbReference type="Proteomes" id="UP000610746">
    <property type="component" value="Unassembled WGS sequence"/>
</dbReference>
<dbReference type="AlphaFoldDB" id="A0A8J8K855"/>
<dbReference type="Gene3D" id="2.130.10.10">
    <property type="entry name" value="YVTN repeat-like/Quinoprotein amine dehydrogenase"/>
    <property type="match status" value="1"/>
</dbReference>
<feature type="signal peptide" evidence="1">
    <location>
        <begin position="1"/>
        <end position="23"/>
    </location>
</feature>
<dbReference type="SUPFAM" id="SSF63825">
    <property type="entry name" value="YWTD domain"/>
    <property type="match status" value="1"/>
</dbReference>
<comment type="caution">
    <text evidence="2">The sequence shown here is derived from an EMBL/GenBank/DDBJ whole genome shotgun (WGS) entry which is preliminary data.</text>
</comment>
<dbReference type="InterPro" id="IPR031815">
    <property type="entry name" value="DUF5074"/>
</dbReference>
<proteinExistence type="predicted"/>
<gene>
    <name evidence="2" type="ORF">HNQ03_001304</name>
</gene>
<reference evidence="2" key="1">
    <citation type="submission" date="2020-05" db="EMBL/GenBank/DDBJ databases">
        <title>Genomic Encyclopedia of Type Strains, Phase IV (KMG-V): Genome sequencing to study the core and pangenomes of soil and plant-associated prokaryotes.</title>
        <authorList>
            <person name="Whitman W."/>
        </authorList>
    </citation>
    <scope>NUCLEOTIDE SEQUENCE</scope>
    <source>
        <strain evidence="2">16F</strain>
    </source>
</reference>
<evidence type="ECO:0000313" key="2">
    <source>
        <dbReference type="EMBL" id="NRS92236.1"/>
    </source>
</evidence>
<protein>
    <submittedName>
        <fullName evidence="2">Uncharacterized protein</fullName>
    </submittedName>
</protein>
<name>A0A8J8K855_9FLAO</name>
<sequence>MKTKKLLSLAAAAILLFSTSCRNDEEIYTELPTSPKGAYENGILISNEGNFGTPSGTASYISKDLGTVQNNIYAANNSGANLGDIFQSIAFNGDNAYLVLNNSNKIEIVNRYTFKKTATLTQEINQPRYIAFNGNYTYVSNDKYLGAKYLSIYNNADNSFVKKITFTDAAEVVVSAGSKVFVQNSTYGYGNKISMIDALANSLEKTITLPNGDLNEIVSYNGNVYAIAYTSTDSYIYKIDTAGNIVNTKTLTGIANGDNLEIYQDKFYFSSDTKVYTMDINSTVVPTTTLFTVAFTPYSSLYGFNVIDGKIYTSDANSFTQNSTVTVYSLTGAVLKTFTTGIGTNGFYQN</sequence>
<dbReference type="PROSITE" id="PS51257">
    <property type="entry name" value="PROKAR_LIPOPROTEIN"/>
    <property type="match status" value="1"/>
</dbReference>
<feature type="chain" id="PRO_5035253147" evidence="1">
    <location>
        <begin position="24"/>
        <end position="350"/>
    </location>
</feature>
<keyword evidence="1" id="KW-0732">Signal</keyword>
<dbReference type="Pfam" id="PF16819">
    <property type="entry name" value="DUF5074"/>
    <property type="match status" value="1"/>
</dbReference>
<accession>A0A8J8K855</accession>
<evidence type="ECO:0000313" key="3">
    <source>
        <dbReference type="Proteomes" id="UP000610746"/>
    </source>
</evidence>
<dbReference type="InterPro" id="IPR015943">
    <property type="entry name" value="WD40/YVTN_repeat-like_dom_sf"/>
</dbReference>